<evidence type="ECO:0000313" key="2">
    <source>
        <dbReference type="Proteomes" id="UP001200145"/>
    </source>
</evidence>
<organism evidence="1 2">
    <name type="scientific">Flavihumibacter fluminis</name>
    <dbReference type="NCBI Taxonomy" id="2909236"/>
    <lineage>
        <taxon>Bacteria</taxon>
        <taxon>Pseudomonadati</taxon>
        <taxon>Bacteroidota</taxon>
        <taxon>Chitinophagia</taxon>
        <taxon>Chitinophagales</taxon>
        <taxon>Chitinophagaceae</taxon>
        <taxon>Flavihumibacter</taxon>
    </lineage>
</organism>
<dbReference type="Proteomes" id="UP001200145">
    <property type="component" value="Unassembled WGS sequence"/>
</dbReference>
<evidence type="ECO:0008006" key="3">
    <source>
        <dbReference type="Google" id="ProtNLM"/>
    </source>
</evidence>
<dbReference type="EMBL" id="JAKEVY010000008">
    <property type="protein sequence ID" value="MCF1716984.1"/>
    <property type="molecule type" value="Genomic_DNA"/>
</dbReference>
<dbReference type="InterPro" id="IPR029063">
    <property type="entry name" value="SAM-dependent_MTases_sf"/>
</dbReference>
<dbReference type="Gene3D" id="3.40.50.150">
    <property type="entry name" value="Vaccinia Virus protein VP39"/>
    <property type="match status" value="1"/>
</dbReference>
<name>A0ABS9BMN8_9BACT</name>
<sequence>MPYYLSKAATVVAVEANPVLAKALANQYQKEIQSGRLIIENKCITGQNVDEKEIEFYIHRYHSGLSTLNVPKNNSYDYKKIRVIGCSFKDLITTYGAPDMVKIDLEGADLNVLESIHQNPPFPDYISVENCGPETLNNLLKFNKYSRFNIVSFYNFKSVYGYTGIDTAGPFGADIKSPWLSREKIIEVFDQMPDPWFDIHATSINFPLHMPDLNFYQKKINLLLWLKSILPNPLKSLIKKIIGFSR</sequence>
<keyword evidence="2" id="KW-1185">Reference proteome</keyword>
<comment type="caution">
    <text evidence="1">The sequence shown here is derived from an EMBL/GenBank/DDBJ whole genome shotgun (WGS) entry which is preliminary data.</text>
</comment>
<reference evidence="1 2" key="1">
    <citation type="submission" date="2022-01" db="EMBL/GenBank/DDBJ databases">
        <title>Flavihumibacter sp. nov., isolated from sediment of a river.</title>
        <authorList>
            <person name="Liu H."/>
        </authorList>
    </citation>
    <scope>NUCLEOTIDE SEQUENCE [LARGE SCALE GENOMIC DNA]</scope>
    <source>
        <strain evidence="1 2">RY-1</strain>
    </source>
</reference>
<accession>A0ABS9BMN8</accession>
<gene>
    <name evidence="1" type="ORF">L0U88_20245</name>
</gene>
<evidence type="ECO:0000313" key="1">
    <source>
        <dbReference type="EMBL" id="MCF1716984.1"/>
    </source>
</evidence>
<dbReference type="SUPFAM" id="SSF53335">
    <property type="entry name" value="S-adenosyl-L-methionine-dependent methyltransferases"/>
    <property type="match status" value="1"/>
</dbReference>
<proteinExistence type="predicted"/>
<protein>
    <recommendedName>
        <fullName evidence="3">FkbM family methyltransferase</fullName>
    </recommendedName>
</protein>